<protein>
    <recommendedName>
        <fullName evidence="3">AsmA family protein</fullName>
    </recommendedName>
</protein>
<reference evidence="1 2" key="1">
    <citation type="journal article" date="2021" name="Genome Biol. Evol.">
        <title>The evolution of interdependence in a four-way mealybug symbiosis.</title>
        <authorList>
            <person name="Garber A.I."/>
            <person name="Kupper M."/>
            <person name="Laetsch D.R."/>
            <person name="Weldon S.R."/>
            <person name="Ladinsky M.S."/>
            <person name="Bjorkman P.J."/>
            <person name="McCutcheon J.P."/>
        </authorList>
    </citation>
    <scope>NUCLEOTIDE SEQUENCE [LARGE SCALE GENOMIC DNA]</scope>
    <source>
        <strain evidence="1">SOD</strain>
    </source>
</reference>
<dbReference type="Pfam" id="PF11739">
    <property type="entry name" value="YdbH-like"/>
    <property type="match status" value="1"/>
</dbReference>
<dbReference type="EMBL" id="JAFJYC010000002">
    <property type="protein sequence ID" value="MBT9433206.1"/>
    <property type="molecule type" value="Genomic_DNA"/>
</dbReference>
<evidence type="ECO:0000313" key="2">
    <source>
        <dbReference type="Proteomes" id="UP000811282"/>
    </source>
</evidence>
<gene>
    <name evidence="1" type="ORF">JZM24_15755</name>
</gene>
<accession>A0ABS5YE28</accession>
<proteinExistence type="predicted"/>
<dbReference type="Proteomes" id="UP000811282">
    <property type="component" value="Unassembled WGS sequence"/>
</dbReference>
<dbReference type="InterPro" id="IPR021730">
    <property type="entry name" value="YdbH"/>
</dbReference>
<dbReference type="RefSeq" id="WP_215670843.1">
    <property type="nucleotide sequence ID" value="NZ_JAFJYC010000002.1"/>
</dbReference>
<evidence type="ECO:0008006" key="3">
    <source>
        <dbReference type="Google" id="ProtNLM"/>
    </source>
</evidence>
<evidence type="ECO:0000313" key="1">
    <source>
        <dbReference type="EMBL" id="MBT9433206.1"/>
    </source>
</evidence>
<comment type="caution">
    <text evidence="1">The sequence shown here is derived from an EMBL/GenBank/DDBJ whole genome shotgun (WGS) entry which is preliminary data.</text>
</comment>
<sequence length="173" mass="18722">MPAFTVHIDRLSVAPWQTWGGGLTLTHTGAHTRLVYQGDKLSAELALNDRQLTLQRLSVNGMPAPVVMQGKLTLAPGARLQPEIGAMQGGFNLANGTALAFNLSWRQQAGTLLVTDTHTGITLAQLPWRLSAREFVVSGGRWRWPYATQALAVGMALTLTDWRALASARGSTY</sequence>
<organism evidence="1 2">
    <name type="scientific">Candidatus Sodalis endolongispinus</name>
    <dbReference type="NCBI Taxonomy" id="2812662"/>
    <lineage>
        <taxon>Bacteria</taxon>
        <taxon>Pseudomonadati</taxon>
        <taxon>Pseudomonadota</taxon>
        <taxon>Gammaproteobacteria</taxon>
        <taxon>Enterobacterales</taxon>
        <taxon>Bruguierivoracaceae</taxon>
        <taxon>Sodalis</taxon>
    </lineage>
</organism>
<name>A0ABS5YE28_9GAMM</name>
<keyword evidence="2" id="KW-1185">Reference proteome</keyword>